<dbReference type="Gene3D" id="1.10.287.110">
    <property type="entry name" value="DnaJ domain"/>
    <property type="match status" value="1"/>
</dbReference>
<dbReference type="Gene3D" id="3.10.20.30">
    <property type="match status" value="1"/>
</dbReference>
<dbReference type="PATRIC" id="fig|1132509.6.peg.1285"/>
<gene>
    <name evidence="11" type="ORF">C447_05593</name>
</gene>
<evidence type="ECO:0000313" key="12">
    <source>
        <dbReference type="Proteomes" id="UP000011566"/>
    </source>
</evidence>
<dbReference type="PANTHER" id="PTHR43112:SF3">
    <property type="entry name" value="FERREDOXIN-2, CHLOROPLASTIC"/>
    <property type="match status" value="1"/>
</dbReference>
<comment type="cofactor">
    <cofactor evidence="8">
        <name>[2Fe-2S] cluster</name>
        <dbReference type="ChEBI" id="CHEBI:190135"/>
    </cofactor>
</comment>
<evidence type="ECO:0000259" key="9">
    <source>
        <dbReference type="PROSITE" id="PS50076"/>
    </source>
</evidence>
<dbReference type="SMART" id="SM00271">
    <property type="entry name" value="DnaJ"/>
    <property type="match status" value="1"/>
</dbReference>
<name>M0M6L7_9EURY</name>
<evidence type="ECO:0000256" key="7">
    <source>
        <dbReference type="ARBA" id="ARBA00023014"/>
    </source>
</evidence>
<dbReference type="CDD" id="cd06257">
    <property type="entry name" value="DnaJ"/>
    <property type="match status" value="1"/>
</dbReference>
<dbReference type="NCBIfam" id="NF041393">
    <property type="entry name" value="Frdxn_Halo"/>
    <property type="match status" value="1"/>
</dbReference>
<dbReference type="OrthoDB" id="213270at2157"/>
<dbReference type="CDD" id="cd00207">
    <property type="entry name" value="fer2"/>
    <property type="match status" value="1"/>
</dbReference>
<keyword evidence="6" id="KW-0408">Iron</keyword>
<dbReference type="Proteomes" id="UP000011566">
    <property type="component" value="Unassembled WGS sequence"/>
</dbReference>
<evidence type="ECO:0000259" key="10">
    <source>
        <dbReference type="PROSITE" id="PS51085"/>
    </source>
</evidence>
<protein>
    <submittedName>
        <fullName evidence="11">DnaJ N-terminal domain-containing protein</fullName>
    </submittedName>
</protein>
<dbReference type="PANTHER" id="PTHR43112">
    <property type="entry name" value="FERREDOXIN"/>
    <property type="match status" value="1"/>
</dbReference>
<dbReference type="InterPro" id="IPR001041">
    <property type="entry name" value="2Fe-2S_ferredoxin-type"/>
</dbReference>
<dbReference type="InterPro" id="IPR036869">
    <property type="entry name" value="J_dom_sf"/>
</dbReference>
<dbReference type="Pfam" id="PF00226">
    <property type="entry name" value="DnaJ"/>
    <property type="match status" value="1"/>
</dbReference>
<dbReference type="EMBL" id="AOMB01000014">
    <property type="protein sequence ID" value="EMA40000.1"/>
    <property type="molecule type" value="Genomic_DNA"/>
</dbReference>
<dbReference type="SUPFAM" id="SSF46565">
    <property type="entry name" value="Chaperone J-domain"/>
    <property type="match status" value="1"/>
</dbReference>
<evidence type="ECO:0000256" key="2">
    <source>
        <dbReference type="ARBA" id="ARBA00022448"/>
    </source>
</evidence>
<dbReference type="InterPro" id="IPR053441">
    <property type="entry name" value="2Fe2S_Ferredoxin"/>
</dbReference>
<keyword evidence="7" id="KW-0411">Iron-sulfur</keyword>
<dbReference type="eggNOG" id="arCOG02845">
    <property type="taxonomic scope" value="Archaea"/>
</dbReference>
<reference evidence="11 12" key="1">
    <citation type="journal article" date="2014" name="PLoS Genet.">
        <title>Phylogenetically driven sequencing of extremely halophilic archaea reveals strategies for static and dynamic osmo-response.</title>
        <authorList>
            <person name="Becker E.A."/>
            <person name="Seitzer P.M."/>
            <person name="Tritt A."/>
            <person name="Larsen D."/>
            <person name="Krusor M."/>
            <person name="Yao A.I."/>
            <person name="Wu D."/>
            <person name="Madern D."/>
            <person name="Eisen J.A."/>
            <person name="Darling A.E."/>
            <person name="Facciotti M.T."/>
        </authorList>
    </citation>
    <scope>NUCLEOTIDE SEQUENCE [LARGE SCALE GENOMIC DNA]</scope>
    <source>
        <strain evidence="11 12">100A6</strain>
    </source>
</reference>
<dbReference type="AlphaFoldDB" id="M0M6L7"/>
<evidence type="ECO:0000313" key="11">
    <source>
        <dbReference type="EMBL" id="EMA40000.1"/>
    </source>
</evidence>
<sequence>MASPFEILGLDPDADEPAVRRAYRERVFEAHPDHGGSAAEFRRVRAAYERLLSGESVESEPAMADAPADEPTATEPEKVRVEYLNYAVLDDHGWGLDDPDLFETAAAADLADADHGEFLVHPRESLLEAAENRGYAWPYACRGGACANCAVAIVAGELEMPNDTVLPPEMKAHGIRLSCNGIPVSDELKVLYNIKHLPALEELRLPPRPFEQAHASD</sequence>
<evidence type="ECO:0000256" key="1">
    <source>
        <dbReference type="ARBA" id="ARBA00007874"/>
    </source>
</evidence>
<proteinExistence type="inferred from homology"/>
<feature type="domain" description="2Fe-2S ferredoxin-type" evidence="10">
    <location>
        <begin position="106"/>
        <end position="196"/>
    </location>
</feature>
<dbReference type="InterPro" id="IPR001623">
    <property type="entry name" value="DnaJ_domain"/>
</dbReference>
<evidence type="ECO:0000256" key="4">
    <source>
        <dbReference type="ARBA" id="ARBA00022723"/>
    </source>
</evidence>
<evidence type="ECO:0000256" key="5">
    <source>
        <dbReference type="ARBA" id="ARBA00022982"/>
    </source>
</evidence>
<dbReference type="InterPro" id="IPR036010">
    <property type="entry name" value="2Fe-2S_ferredoxin-like_sf"/>
</dbReference>
<comment type="caution">
    <text evidence="11">The sequence shown here is derived from an EMBL/GenBank/DDBJ whole genome shotgun (WGS) entry which is preliminary data.</text>
</comment>
<comment type="similarity">
    <text evidence="1">Belongs to the 2Fe2S plant-type ferredoxin family.</text>
</comment>
<feature type="domain" description="J" evidence="9">
    <location>
        <begin position="3"/>
        <end position="87"/>
    </location>
</feature>
<accession>M0M6L7</accession>
<evidence type="ECO:0000256" key="8">
    <source>
        <dbReference type="ARBA" id="ARBA00034078"/>
    </source>
</evidence>
<evidence type="ECO:0000256" key="3">
    <source>
        <dbReference type="ARBA" id="ARBA00022714"/>
    </source>
</evidence>
<dbReference type="SUPFAM" id="SSF54292">
    <property type="entry name" value="2Fe-2S ferredoxin-like"/>
    <property type="match status" value="1"/>
</dbReference>
<dbReference type="GO" id="GO:0046872">
    <property type="term" value="F:metal ion binding"/>
    <property type="evidence" value="ECO:0007669"/>
    <property type="project" value="UniProtKB-KW"/>
</dbReference>
<dbReference type="PROSITE" id="PS51085">
    <property type="entry name" value="2FE2S_FER_2"/>
    <property type="match status" value="1"/>
</dbReference>
<keyword evidence="3" id="KW-0001">2Fe-2S</keyword>
<keyword evidence="4" id="KW-0479">Metal-binding</keyword>
<dbReference type="GO" id="GO:0051537">
    <property type="term" value="F:2 iron, 2 sulfur cluster binding"/>
    <property type="evidence" value="ECO:0007669"/>
    <property type="project" value="UniProtKB-KW"/>
</dbReference>
<dbReference type="PROSITE" id="PS00197">
    <property type="entry name" value="2FE2S_FER_1"/>
    <property type="match status" value="1"/>
</dbReference>
<dbReference type="RefSeq" id="WP_007691696.1">
    <property type="nucleotide sequence ID" value="NZ_AJRK01000383.1"/>
</dbReference>
<keyword evidence="2" id="KW-0813">Transport</keyword>
<keyword evidence="5" id="KW-0249">Electron transport</keyword>
<dbReference type="InterPro" id="IPR006058">
    <property type="entry name" value="2Fe2S_fd_BS"/>
</dbReference>
<keyword evidence="12" id="KW-1185">Reference proteome</keyword>
<organism evidence="11 12">
    <name type="scientific">Halococcus hamelinensis 100A6</name>
    <dbReference type="NCBI Taxonomy" id="1132509"/>
    <lineage>
        <taxon>Archaea</taxon>
        <taxon>Methanobacteriati</taxon>
        <taxon>Methanobacteriota</taxon>
        <taxon>Stenosarchaea group</taxon>
        <taxon>Halobacteria</taxon>
        <taxon>Halobacteriales</taxon>
        <taxon>Halococcaceae</taxon>
        <taxon>Halococcus</taxon>
    </lineage>
</organism>
<dbReference type="InterPro" id="IPR012675">
    <property type="entry name" value="Beta-grasp_dom_sf"/>
</dbReference>
<dbReference type="Pfam" id="PF00111">
    <property type="entry name" value="Fer2"/>
    <property type="match status" value="1"/>
</dbReference>
<evidence type="ECO:0000256" key="6">
    <source>
        <dbReference type="ARBA" id="ARBA00023004"/>
    </source>
</evidence>
<dbReference type="PROSITE" id="PS50076">
    <property type="entry name" value="DNAJ_2"/>
    <property type="match status" value="1"/>
</dbReference>